<organism evidence="3 4">
    <name type="scientific">Helobdella robusta</name>
    <name type="common">Californian leech</name>
    <dbReference type="NCBI Taxonomy" id="6412"/>
    <lineage>
        <taxon>Eukaryota</taxon>
        <taxon>Metazoa</taxon>
        <taxon>Spiralia</taxon>
        <taxon>Lophotrochozoa</taxon>
        <taxon>Annelida</taxon>
        <taxon>Clitellata</taxon>
        <taxon>Hirudinea</taxon>
        <taxon>Rhynchobdellida</taxon>
        <taxon>Glossiphoniidae</taxon>
        <taxon>Helobdella</taxon>
    </lineage>
</organism>
<gene>
    <name evidence="3" type="primary">20204787</name>
    <name evidence="2" type="ORF">HELRODRAFT_174043</name>
</gene>
<dbReference type="InParanoid" id="T1F7I8"/>
<dbReference type="Proteomes" id="UP000015101">
    <property type="component" value="Unassembled WGS sequence"/>
</dbReference>
<dbReference type="RefSeq" id="XP_009018843.1">
    <property type="nucleotide sequence ID" value="XM_009020595.1"/>
</dbReference>
<dbReference type="CTD" id="20204787"/>
<reference evidence="2 4" key="2">
    <citation type="journal article" date="2013" name="Nature">
        <title>Insights into bilaterian evolution from three spiralian genomes.</title>
        <authorList>
            <person name="Simakov O."/>
            <person name="Marletaz F."/>
            <person name="Cho S.J."/>
            <person name="Edsinger-Gonzales E."/>
            <person name="Havlak P."/>
            <person name="Hellsten U."/>
            <person name="Kuo D.H."/>
            <person name="Larsson T."/>
            <person name="Lv J."/>
            <person name="Arendt D."/>
            <person name="Savage R."/>
            <person name="Osoegawa K."/>
            <person name="de Jong P."/>
            <person name="Grimwood J."/>
            <person name="Chapman J.A."/>
            <person name="Shapiro H."/>
            <person name="Aerts A."/>
            <person name="Otillar R.P."/>
            <person name="Terry A.Y."/>
            <person name="Boore J.L."/>
            <person name="Grigoriev I.V."/>
            <person name="Lindberg D.R."/>
            <person name="Seaver E.C."/>
            <person name="Weisblat D.A."/>
            <person name="Putnam N.H."/>
            <person name="Rokhsar D.S."/>
        </authorList>
    </citation>
    <scope>NUCLEOTIDE SEQUENCE</scope>
</reference>
<dbReference type="EMBL" id="KB096676">
    <property type="protein sequence ID" value="ESO03150.1"/>
    <property type="molecule type" value="Genomic_DNA"/>
</dbReference>
<accession>T1F7I8</accession>
<feature type="chain" id="PRO_5010980400" evidence="1">
    <location>
        <begin position="22"/>
        <end position="133"/>
    </location>
</feature>
<evidence type="ECO:0000313" key="2">
    <source>
        <dbReference type="EMBL" id="ESO03150.1"/>
    </source>
</evidence>
<sequence length="133" mass="15220">MYQKLYLKIYFTFLLTSSVHSKCFRPSSGSFDTRFTLLSNGRYPNCNLCGLSSDLSDPSIAEFQSSSLDVLKMLVRCALVCASILDCVGFNYRTVYNVYPHCQFFNYTPLIYISNDFCIYHHEIVSEVKETPG</sequence>
<protein>
    <submittedName>
        <fullName evidence="2 3">Uncharacterized protein</fullName>
    </submittedName>
</protein>
<dbReference type="KEGG" id="hro:HELRODRAFT_174043"/>
<dbReference type="HOGENOM" id="CLU_1908962_0_0_1"/>
<evidence type="ECO:0000313" key="3">
    <source>
        <dbReference type="EnsemblMetazoa" id="HelroP174043"/>
    </source>
</evidence>
<reference evidence="4" key="1">
    <citation type="submission" date="2012-12" db="EMBL/GenBank/DDBJ databases">
        <authorList>
            <person name="Hellsten U."/>
            <person name="Grimwood J."/>
            <person name="Chapman J.A."/>
            <person name="Shapiro H."/>
            <person name="Aerts A."/>
            <person name="Otillar R.P."/>
            <person name="Terry A.Y."/>
            <person name="Boore J.L."/>
            <person name="Simakov O."/>
            <person name="Marletaz F."/>
            <person name="Cho S.-J."/>
            <person name="Edsinger-Gonzales E."/>
            <person name="Havlak P."/>
            <person name="Kuo D.-H."/>
            <person name="Larsson T."/>
            <person name="Lv J."/>
            <person name="Arendt D."/>
            <person name="Savage R."/>
            <person name="Osoegawa K."/>
            <person name="de Jong P."/>
            <person name="Lindberg D.R."/>
            <person name="Seaver E.C."/>
            <person name="Weisblat D.A."/>
            <person name="Putnam N.H."/>
            <person name="Grigoriev I.V."/>
            <person name="Rokhsar D.S."/>
        </authorList>
    </citation>
    <scope>NUCLEOTIDE SEQUENCE</scope>
</reference>
<dbReference type="GeneID" id="20204787"/>
<evidence type="ECO:0000313" key="4">
    <source>
        <dbReference type="Proteomes" id="UP000015101"/>
    </source>
</evidence>
<proteinExistence type="predicted"/>
<dbReference type="AlphaFoldDB" id="T1F7I8"/>
<evidence type="ECO:0000256" key="1">
    <source>
        <dbReference type="SAM" id="SignalP"/>
    </source>
</evidence>
<feature type="signal peptide" evidence="1">
    <location>
        <begin position="1"/>
        <end position="21"/>
    </location>
</feature>
<keyword evidence="4" id="KW-1185">Reference proteome</keyword>
<reference evidence="3" key="3">
    <citation type="submission" date="2015-06" db="UniProtKB">
        <authorList>
            <consortium name="EnsemblMetazoa"/>
        </authorList>
    </citation>
    <scope>IDENTIFICATION</scope>
</reference>
<dbReference type="EMBL" id="AMQM01004796">
    <property type="status" value="NOT_ANNOTATED_CDS"/>
    <property type="molecule type" value="Genomic_DNA"/>
</dbReference>
<name>T1F7I8_HELRO</name>
<dbReference type="EnsemblMetazoa" id="HelroT174043">
    <property type="protein sequence ID" value="HelroP174043"/>
    <property type="gene ID" value="HelroG174043"/>
</dbReference>
<keyword evidence="1" id="KW-0732">Signal</keyword>